<evidence type="ECO:0000256" key="1">
    <source>
        <dbReference type="SAM" id="MobiDB-lite"/>
    </source>
</evidence>
<organism evidence="2 3">
    <name type="scientific">Lepidopterella palustris CBS 459.81</name>
    <dbReference type="NCBI Taxonomy" id="1314670"/>
    <lineage>
        <taxon>Eukaryota</taxon>
        <taxon>Fungi</taxon>
        <taxon>Dikarya</taxon>
        <taxon>Ascomycota</taxon>
        <taxon>Pezizomycotina</taxon>
        <taxon>Dothideomycetes</taxon>
        <taxon>Pleosporomycetidae</taxon>
        <taxon>Mytilinidiales</taxon>
        <taxon>Argynnaceae</taxon>
        <taxon>Lepidopterella</taxon>
    </lineage>
</organism>
<protein>
    <submittedName>
        <fullName evidence="2">Uncharacterized protein</fullName>
    </submittedName>
</protein>
<keyword evidence="3" id="KW-1185">Reference proteome</keyword>
<dbReference type="AlphaFoldDB" id="A0A8E2DY57"/>
<feature type="region of interest" description="Disordered" evidence="1">
    <location>
        <begin position="1"/>
        <end position="104"/>
    </location>
</feature>
<dbReference type="EMBL" id="KV745615">
    <property type="protein sequence ID" value="OCK73921.1"/>
    <property type="molecule type" value="Genomic_DNA"/>
</dbReference>
<feature type="compositionally biased region" description="Basic and acidic residues" evidence="1">
    <location>
        <begin position="24"/>
        <end position="56"/>
    </location>
</feature>
<evidence type="ECO:0000313" key="2">
    <source>
        <dbReference type="EMBL" id="OCK73921.1"/>
    </source>
</evidence>
<sequence length="124" mass="14233">MATYASFSHLFPDEFFPEGPNYRAHHESRQSLGKERGSGSAKKEWEAPGGHHEKSSNEGSSNEPKQDQSNPDKKQSGNRDPRSWQWDSENAEFQKWQKEDDDSDEDFEIFDSFFGRANGGLYKV</sequence>
<accession>A0A8E2DY57</accession>
<reference evidence="2 3" key="1">
    <citation type="journal article" date="2016" name="Nat. Commun.">
        <title>Ectomycorrhizal ecology is imprinted in the genome of the dominant symbiotic fungus Cenococcum geophilum.</title>
        <authorList>
            <consortium name="DOE Joint Genome Institute"/>
            <person name="Peter M."/>
            <person name="Kohler A."/>
            <person name="Ohm R.A."/>
            <person name="Kuo A."/>
            <person name="Krutzmann J."/>
            <person name="Morin E."/>
            <person name="Arend M."/>
            <person name="Barry K.W."/>
            <person name="Binder M."/>
            <person name="Choi C."/>
            <person name="Clum A."/>
            <person name="Copeland A."/>
            <person name="Grisel N."/>
            <person name="Haridas S."/>
            <person name="Kipfer T."/>
            <person name="LaButti K."/>
            <person name="Lindquist E."/>
            <person name="Lipzen A."/>
            <person name="Maire R."/>
            <person name="Meier B."/>
            <person name="Mihaltcheva S."/>
            <person name="Molinier V."/>
            <person name="Murat C."/>
            <person name="Poggeler S."/>
            <person name="Quandt C.A."/>
            <person name="Sperisen C."/>
            <person name="Tritt A."/>
            <person name="Tisserant E."/>
            <person name="Crous P.W."/>
            <person name="Henrissat B."/>
            <person name="Nehls U."/>
            <person name="Egli S."/>
            <person name="Spatafora J.W."/>
            <person name="Grigoriev I.V."/>
            <person name="Martin F.M."/>
        </authorList>
    </citation>
    <scope>NUCLEOTIDE SEQUENCE [LARGE SCALE GENOMIC DNA]</scope>
    <source>
        <strain evidence="2 3">CBS 459.81</strain>
    </source>
</reference>
<proteinExistence type="predicted"/>
<evidence type="ECO:0000313" key="3">
    <source>
        <dbReference type="Proteomes" id="UP000250266"/>
    </source>
</evidence>
<dbReference type="Proteomes" id="UP000250266">
    <property type="component" value="Unassembled WGS sequence"/>
</dbReference>
<feature type="compositionally biased region" description="Basic and acidic residues" evidence="1">
    <location>
        <begin position="64"/>
        <end position="82"/>
    </location>
</feature>
<name>A0A8E2DY57_9PEZI</name>
<gene>
    <name evidence="2" type="ORF">K432DRAFT_398502</name>
</gene>